<dbReference type="GO" id="GO:0015031">
    <property type="term" value="P:protein transport"/>
    <property type="evidence" value="ECO:0007669"/>
    <property type="project" value="UniProtKB-KW"/>
</dbReference>
<feature type="transmembrane region" description="Helical" evidence="10">
    <location>
        <begin position="829"/>
        <end position="848"/>
    </location>
</feature>
<dbReference type="InterPro" id="IPR029058">
    <property type="entry name" value="AB_hydrolase_fold"/>
</dbReference>
<dbReference type="GO" id="GO:0005789">
    <property type="term" value="C:endoplasmic reticulum membrane"/>
    <property type="evidence" value="ECO:0007669"/>
    <property type="project" value="UniProtKB-SubCell"/>
</dbReference>
<organism evidence="14 15">
    <name type="scientific">Grifola frondosa</name>
    <name type="common">Maitake</name>
    <name type="synonym">Polyporus frondosus</name>
    <dbReference type="NCBI Taxonomy" id="5627"/>
    <lineage>
        <taxon>Eukaryota</taxon>
        <taxon>Fungi</taxon>
        <taxon>Dikarya</taxon>
        <taxon>Basidiomycota</taxon>
        <taxon>Agaricomycotina</taxon>
        <taxon>Agaricomycetes</taxon>
        <taxon>Polyporales</taxon>
        <taxon>Grifolaceae</taxon>
        <taxon>Grifola</taxon>
    </lineage>
</organism>
<keyword evidence="7 10" id="KW-0653">Protein transport</keyword>
<comment type="subcellular location">
    <subcellularLocation>
        <location evidence="1">Endoplasmic reticulum membrane</location>
        <topology evidence="1">Multi-pass membrane protein</topology>
    </subcellularLocation>
</comment>
<evidence type="ECO:0000256" key="7">
    <source>
        <dbReference type="ARBA" id="ARBA00022927"/>
    </source>
</evidence>
<feature type="transmembrane region" description="Helical" evidence="10">
    <location>
        <begin position="736"/>
        <end position="754"/>
    </location>
</feature>
<feature type="transmembrane region" description="Helical" evidence="10">
    <location>
        <begin position="760"/>
        <end position="781"/>
    </location>
</feature>
<proteinExistence type="inferred from homology"/>
<dbReference type="EC" id="3.1.-.-" evidence="10"/>
<keyword evidence="4 10" id="KW-0812">Transmembrane</keyword>
<feature type="transmembrane region" description="Helical" evidence="10">
    <location>
        <begin position="617"/>
        <end position="636"/>
    </location>
</feature>
<dbReference type="Pfam" id="PF25140">
    <property type="entry name" value="PGAP1_TMD"/>
    <property type="match status" value="1"/>
</dbReference>
<keyword evidence="3 10" id="KW-0813">Transport</keyword>
<sequence length="952" mass="104252">MTRLLFLLAIFSVVSVILFYFSGSDIVHTLSPQGCRMSWMSPSYVLQSHFDHTWSPLTRRYSLWLYREVGWENTELHGSPVLFIPGNAGSSHQVRSIASSAARQYYHAPYLVASEFHAERYSPLDFFALEFNEDLSAFHGPTLDSEKAYAARAIDYILSLYPPHTSITIMAHSMGGIVATALLPHPNISAIITMSTPHTLPPARFDRRVDRIYSTNSGILSSNPTPILSLCGGATDLMIPSESCILPQALSQEEGGPYRRTVFTSALEGSWTGVGHREMVWCHQVRWRVARAALELAAVSSSSERATVLDKWLRDGHTLPAYSASGDLHLHTTEYETLRAEFPLVLKNPRTPRVYLFPVPRPSGESPTVKFVIYVSQGSIGSVAPQLPLPLHVSVYLCPGHPPEPCTSLEPTVLKLIPAPVVGQPFPVPNEGTDESEGIVLFEAEVSVDLEAHVAVSVNGVDGRGWVVGGFVPEDAIVVDVSTLGVLISPISVAVPHDALRSQIRFPRLLSNALLVYRLTPVFNDHEACEDALLPPLLQHTSHPSETHYFPLAPRSTRPILLHTHASAPYIGTSVTYARGVDLVVYSSGECSVAHVELRLDWWGTLGRWGARYATAAASWAVGIVALLLFNAWRAADASGALPDVRSSLDRFARCVLPWALLASYVFSLVPLPAGFWLGNRGEPIFAPIAPLLLLIVTGLVFVSWWTLSLMLWPLSRILGMIGRSSRRNEDTTGQTSRNALLSIGFVSLLIFVLVPWQVAFLGCWIFHFYTCATSIAALAVSSQQSSPTPVPLAALASRDSNSSPERTSKPPPTSRATLADYANANMHLLLFMTWLLPLAAPVLAVWVRTLATAGFTTPFDGDHNFLYVAPFLVLVEFAGAGPGIERRTDVRETFSPRWGMAVLACVAFVVGPRTTYAVFDVASAAVGWAVIVKIGPRYWGRDSWNGLRWSR</sequence>
<evidence type="ECO:0000256" key="1">
    <source>
        <dbReference type="ARBA" id="ARBA00004477"/>
    </source>
</evidence>
<evidence type="ECO:0000256" key="4">
    <source>
        <dbReference type="ARBA" id="ARBA00022692"/>
    </source>
</evidence>
<evidence type="ECO:0000259" key="12">
    <source>
        <dbReference type="Pfam" id="PF07819"/>
    </source>
</evidence>
<feature type="domain" description="GPI inositol-deacylase transmembrane" evidence="13">
    <location>
        <begin position="676"/>
        <end position="934"/>
    </location>
</feature>
<reference evidence="14 15" key="1">
    <citation type="submission" date="2016-03" db="EMBL/GenBank/DDBJ databases">
        <title>Whole genome sequencing of Grifola frondosa 9006-11.</title>
        <authorList>
            <person name="Min B."/>
            <person name="Park H."/>
            <person name="Kim J.-G."/>
            <person name="Cho H."/>
            <person name="Oh Y.-L."/>
            <person name="Kong W.-S."/>
            <person name="Choi I.-G."/>
        </authorList>
    </citation>
    <scope>NUCLEOTIDE SEQUENCE [LARGE SCALE GENOMIC DNA]</scope>
    <source>
        <strain evidence="14 15">9006-11</strain>
    </source>
</reference>
<dbReference type="STRING" id="5627.A0A1C7LZ84"/>
<keyword evidence="5 10" id="KW-0378">Hydrolase</keyword>
<keyword evidence="15" id="KW-1185">Reference proteome</keyword>
<dbReference type="AlphaFoldDB" id="A0A1C7LZ84"/>
<keyword evidence="8 10" id="KW-1133">Transmembrane helix</keyword>
<feature type="transmembrane region" description="Helical" evidence="10">
    <location>
        <begin position="897"/>
        <end position="916"/>
    </location>
</feature>
<feature type="transmembrane region" description="Helical" evidence="10">
    <location>
        <begin position="656"/>
        <end position="679"/>
    </location>
</feature>
<dbReference type="OrthoDB" id="348976at2759"/>
<protein>
    <recommendedName>
        <fullName evidence="10">GPI inositol-deacylase</fullName>
        <ecNumber evidence="10">3.1.-.-</ecNumber>
    </recommendedName>
</protein>
<dbReference type="PANTHER" id="PTHR15495">
    <property type="entry name" value="NEGATIVE REGULATOR OF VESICLE FORMATION-RELATED"/>
    <property type="match status" value="1"/>
</dbReference>
<comment type="function">
    <text evidence="10">Involved in inositol deacylation of GPI-anchored proteins which plays important roles in the quality control and ER-associated degradation of GPI-anchored proteins.</text>
</comment>
<name>A0A1C7LZ84_GRIFR</name>
<comment type="caution">
    <text evidence="14">The sequence shown here is derived from an EMBL/GenBank/DDBJ whole genome shotgun (WGS) entry which is preliminary data.</text>
</comment>
<dbReference type="GO" id="GO:0006505">
    <property type="term" value="P:GPI anchor metabolic process"/>
    <property type="evidence" value="ECO:0007669"/>
    <property type="project" value="TreeGrafter"/>
</dbReference>
<keyword evidence="9 10" id="KW-0472">Membrane</keyword>
<feature type="transmembrane region" description="Helical" evidence="10">
    <location>
        <begin position="685"/>
        <end position="715"/>
    </location>
</feature>
<evidence type="ECO:0000313" key="14">
    <source>
        <dbReference type="EMBL" id="OBZ70020.1"/>
    </source>
</evidence>
<dbReference type="EMBL" id="LUGG01000014">
    <property type="protein sequence ID" value="OBZ70020.1"/>
    <property type="molecule type" value="Genomic_DNA"/>
</dbReference>
<evidence type="ECO:0000313" key="15">
    <source>
        <dbReference type="Proteomes" id="UP000092993"/>
    </source>
</evidence>
<dbReference type="GO" id="GO:0006888">
    <property type="term" value="P:endoplasmic reticulum to Golgi vesicle-mediated transport"/>
    <property type="evidence" value="ECO:0007669"/>
    <property type="project" value="TreeGrafter"/>
</dbReference>
<evidence type="ECO:0000256" key="2">
    <source>
        <dbReference type="ARBA" id="ARBA00006931"/>
    </source>
</evidence>
<keyword evidence="6 10" id="KW-0256">Endoplasmic reticulum</keyword>
<evidence type="ECO:0000259" key="13">
    <source>
        <dbReference type="Pfam" id="PF25140"/>
    </source>
</evidence>
<dbReference type="InterPro" id="IPR056824">
    <property type="entry name" value="PGAP1_TMD"/>
</dbReference>
<dbReference type="SUPFAM" id="SSF53474">
    <property type="entry name" value="alpha/beta-Hydrolases"/>
    <property type="match status" value="1"/>
</dbReference>
<feature type="transmembrane region" description="Helical" evidence="10">
    <location>
        <begin position="868"/>
        <end position="885"/>
    </location>
</feature>
<evidence type="ECO:0000256" key="3">
    <source>
        <dbReference type="ARBA" id="ARBA00022448"/>
    </source>
</evidence>
<evidence type="ECO:0000256" key="5">
    <source>
        <dbReference type="ARBA" id="ARBA00022801"/>
    </source>
</evidence>
<evidence type="ECO:0000256" key="8">
    <source>
        <dbReference type="ARBA" id="ARBA00022989"/>
    </source>
</evidence>
<dbReference type="Gene3D" id="3.40.50.1820">
    <property type="entry name" value="alpha/beta hydrolase"/>
    <property type="match status" value="1"/>
</dbReference>
<feature type="region of interest" description="Disordered" evidence="11">
    <location>
        <begin position="791"/>
        <end position="816"/>
    </location>
</feature>
<dbReference type="PANTHER" id="PTHR15495:SF7">
    <property type="entry name" value="GPI INOSITOL-DEACYLASE"/>
    <property type="match status" value="1"/>
</dbReference>
<comment type="similarity">
    <text evidence="2 10">Belongs to the GPI inositol-deacylase family.</text>
</comment>
<dbReference type="OMA" id="WVRNLAV"/>
<dbReference type="InterPro" id="IPR012908">
    <property type="entry name" value="PGAP1-ab_dom-like"/>
</dbReference>
<gene>
    <name evidence="14" type="primary">BST1</name>
    <name evidence="14" type="ORF">A0H81_09723</name>
</gene>
<feature type="domain" description="GPI inositol-deacylase PGAP1-like alpha/beta" evidence="12">
    <location>
        <begin position="75"/>
        <end position="295"/>
    </location>
</feature>
<dbReference type="GO" id="GO:0050185">
    <property type="term" value="F:phosphatidylinositol deacylase activity"/>
    <property type="evidence" value="ECO:0007669"/>
    <property type="project" value="TreeGrafter"/>
</dbReference>
<evidence type="ECO:0000256" key="11">
    <source>
        <dbReference type="SAM" id="MobiDB-lite"/>
    </source>
</evidence>
<evidence type="ECO:0000256" key="9">
    <source>
        <dbReference type="ARBA" id="ARBA00023136"/>
    </source>
</evidence>
<dbReference type="Pfam" id="PF07819">
    <property type="entry name" value="PGAP1"/>
    <property type="match status" value="1"/>
</dbReference>
<evidence type="ECO:0000256" key="10">
    <source>
        <dbReference type="RuleBase" id="RU365011"/>
    </source>
</evidence>
<dbReference type="Proteomes" id="UP000092993">
    <property type="component" value="Unassembled WGS sequence"/>
</dbReference>
<evidence type="ECO:0000256" key="6">
    <source>
        <dbReference type="ARBA" id="ARBA00022824"/>
    </source>
</evidence>
<accession>A0A1C7LZ84</accession>
<dbReference type="InterPro" id="IPR039529">
    <property type="entry name" value="PGAP1/BST1"/>
</dbReference>